<dbReference type="PRINTS" id="PR00455">
    <property type="entry name" value="HTHTETR"/>
</dbReference>
<dbReference type="EMBL" id="CP061828">
    <property type="protein sequence ID" value="QOD74416.1"/>
    <property type="molecule type" value="Genomic_DNA"/>
</dbReference>
<reference evidence="5" key="2">
    <citation type="submission" date="2020-10" db="EMBL/GenBank/DDBJ databases">
        <title>Clinical and molecular characterization of Acinetobacter seifertii in Taiwan.</title>
        <authorList>
            <person name="Li L.-H."/>
            <person name="Yang Y.-S."/>
            <person name="Sun J.-R."/>
            <person name="Huang T.-W."/>
            <person name="Huang W.-C."/>
            <person name="Wang Y.-C."/>
            <person name="Kuo T.-H."/>
            <person name="Kuo S.-C."/>
            <person name="Chen T.-L."/>
        </authorList>
    </citation>
    <scope>NUCLEOTIDE SEQUENCE [LARGE SCALE GENOMIC DNA]</scope>
    <source>
        <strain evidence="5">AS42</strain>
    </source>
</reference>
<name>A0A2M8MEG8_9GAMM</name>
<dbReference type="PROSITE" id="PS50977">
    <property type="entry name" value="HTH_TETR_2"/>
    <property type="match status" value="1"/>
</dbReference>
<sequence length="186" mass="22155">MPPLVFSTRALKVINKAIDLFHHHGFHLVGVDRIVRESEITKMTFYHYFQSKARFIEICLLVQKERLQEKVIAMVEYDHNLNVKEKLKIIYDLHTDLEGPYYLLFKAIFETKNNYSNAYQVAIKYKTWLTNEIYSHLRVLNREASFHDAKLFLYMIDGAIIQLLSSDISNVKEQLFERFLMSFIRN</sequence>
<dbReference type="AlphaFoldDB" id="A0A2M8MEG8"/>
<dbReference type="GO" id="GO:0003677">
    <property type="term" value="F:DNA binding"/>
    <property type="evidence" value="ECO:0007669"/>
    <property type="project" value="UniProtKB-UniRule"/>
</dbReference>
<dbReference type="Pfam" id="PF00440">
    <property type="entry name" value="TetR_N"/>
    <property type="match status" value="1"/>
</dbReference>
<keyword evidence="1 2" id="KW-0238">DNA-binding</keyword>
<organism evidence="4 5">
    <name type="scientific">Acinetobacter seifertii</name>
    <dbReference type="NCBI Taxonomy" id="1530123"/>
    <lineage>
        <taxon>Bacteria</taxon>
        <taxon>Pseudomonadati</taxon>
        <taxon>Pseudomonadota</taxon>
        <taxon>Gammaproteobacteria</taxon>
        <taxon>Moraxellales</taxon>
        <taxon>Moraxellaceae</taxon>
        <taxon>Acinetobacter</taxon>
        <taxon>Acinetobacter calcoaceticus/baumannii complex</taxon>
    </lineage>
</organism>
<reference evidence="4 5" key="1">
    <citation type="submission" date="2020-09" db="EMBL/GenBank/DDBJ databases">
        <authorList>
            <person name="Chen F.-J."/>
            <person name="Lee Y.-T."/>
        </authorList>
    </citation>
    <scope>NUCLEOTIDE SEQUENCE [LARGE SCALE GENOMIC DNA]</scope>
    <source>
        <strain evidence="4 5">AS42</strain>
    </source>
</reference>
<dbReference type="Proteomes" id="UP000516672">
    <property type="component" value="Chromosome"/>
</dbReference>
<proteinExistence type="predicted"/>
<dbReference type="RefSeq" id="WP_100193294.1">
    <property type="nucleotide sequence ID" value="NZ_BKOK01000055.1"/>
</dbReference>
<dbReference type="InterPro" id="IPR001647">
    <property type="entry name" value="HTH_TetR"/>
</dbReference>
<protein>
    <submittedName>
        <fullName evidence="4">TetR/AcrR family transcriptional regulator</fullName>
    </submittedName>
</protein>
<feature type="DNA-binding region" description="H-T-H motif" evidence="2">
    <location>
        <begin position="30"/>
        <end position="49"/>
    </location>
</feature>
<dbReference type="SUPFAM" id="SSF46689">
    <property type="entry name" value="Homeodomain-like"/>
    <property type="match status" value="1"/>
</dbReference>
<dbReference type="Gene3D" id="1.10.357.10">
    <property type="entry name" value="Tetracycline Repressor, domain 2"/>
    <property type="match status" value="1"/>
</dbReference>
<evidence type="ECO:0000313" key="4">
    <source>
        <dbReference type="EMBL" id="QOD74416.1"/>
    </source>
</evidence>
<evidence type="ECO:0000313" key="5">
    <source>
        <dbReference type="Proteomes" id="UP000516672"/>
    </source>
</evidence>
<evidence type="ECO:0000256" key="1">
    <source>
        <dbReference type="ARBA" id="ARBA00023125"/>
    </source>
</evidence>
<dbReference type="InterPro" id="IPR009057">
    <property type="entry name" value="Homeodomain-like_sf"/>
</dbReference>
<evidence type="ECO:0000256" key="2">
    <source>
        <dbReference type="PROSITE-ProRule" id="PRU00335"/>
    </source>
</evidence>
<gene>
    <name evidence="4" type="ORF">IC779_06785</name>
</gene>
<evidence type="ECO:0000259" key="3">
    <source>
        <dbReference type="PROSITE" id="PS50977"/>
    </source>
</evidence>
<accession>A0A2M8MEG8</accession>
<feature type="domain" description="HTH tetR-type" evidence="3">
    <location>
        <begin position="7"/>
        <end position="67"/>
    </location>
</feature>